<evidence type="ECO:0000313" key="4">
    <source>
        <dbReference type="Proteomes" id="UP000005408"/>
    </source>
</evidence>
<proteinExistence type="predicted"/>
<feature type="transmembrane region" description="Helical" evidence="2">
    <location>
        <begin position="135"/>
        <end position="153"/>
    </location>
</feature>
<keyword evidence="4" id="KW-1185">Reference proteome</keyword>
<feature type="coiled-coil region" evidence="1">
    <location>
        <begin position="47"/>
        <end position="74"/>
    </location>
</feature>
<keyword evidence="2" id="KW-1133">Transmembrane helix</keyword>
<evidence type="ECO:0000256" key="1">
    <source>
        <dbReference type="SAM" id="Coils"/>
    </source>
</evidence>
<keyword evidence="2" id="KW-0812">Transmembrane</keyword>
<accession>A0A8W8P0B9</accession>
<keyword evidence="2" id="KW-0472">Membrane</keyword>
<organism evidence="3 4">
    <name type="scientific">Magallana gigas</name>
    <name type="common">Pacific oyster</name>
    <name type="synonym">Crassostrea gigas</name>
    <dbReference type="NCBI Taxonomy" id="29159"/>
    <lineage>
        <taxon>Eukaryota</taxon>
        <taxon>Metazoa</taxon>
        <taxon>Spiralia</taxon>
        <taxon>Lophotrochozoa</taxon>
        <taxon>Mollusca</taxon>
        <taxon>Bivalvia</taxon>
        <taxon>Autobranchia</taxon>
        <taxon>Pteriomorphia</taxon>
        <taxon>Ostreida</taxon>
        <taxon>Ostreoidea</taxon>
        <taxon>Ostreidae</taxon>
        <taxon>Magallana</taxon>
    </lineage>
</organism>
<dbReference type="AlphaFoldDB" id="A0A8W8P0B9"/>
<sequence length="259" mass="30110">MFRTTLTRVIARNENKRVKVHLRYLNEFLEEFNRVLSTKLKCANENAEEILKLFDDFSHELEKLEKTRKEEISNIERNIDTFLNKASSQFHEYIHSQTFRKIILKDTNKATRISIGGAGFVASVVLNRIATMPALTVTVATVGVLAVLVMAILKTLEVVDDFDTVCKNAFMARVAVFTVDEIKRNLRKAYFDRIKNLIETFFEGDLKREIERINDNISNMRDEKDLFKLEEETLSSLQSTVIKKIERLQQIERIDITTE</sequence>
<feature type="transmembrane region" description="Helical" evidence="2">
    <location>
        <begin position="110"/>
        <end position="129"/>
    </location>
</feature>
<evidence type="ECO:0000256" key="2">
    <source>
        <dbReference type="SAM" id="Phobius"/>
    </source>
</evidence>
<feature type="coiled-coil region" evidence="1">
    <location>
        <begin position="203"/>
        <end position="230"/>
    </location>
</feature>
<name>A0A8W8P0B9_MAGGI</name>
<evidence type="ECO:0000313" key="3">
    <source>
        <dbReference type="EnsemblMetazoa" id="G8740.1:cds"/>
    </source>
</evidence>
<protein>
    <submittedName>
        <fullName evidence="3">Uncharacterized protein</fullName>
    </submittedName>
</protein>
<dbReference type="Proteomes" id="UP000005408">
    <property type="component" value="Unassembled WGS sequence"/>
</dbReference>
<keyword evidence="1" id="KW-0175">Coiled coil</keyword>
<reference evidence="3" key="1">
    <citation type="submission" date="2022-08" db="UniProtKB">
        <authorList>
            <consortium name="EnsemblMetazoa"/>
        </authorList>
    </citation>
    <scope>IDENTIFICATION</scope>
    <source>
        <strain evidence="3">05x7-T-G4-1.051#20</strain>
    </source>
</reference>
<dbReference type="EnsemblMetazoa" id="G8740.1">
    <property type="protein sequence ID" value="G8740.1:cds"/>
    <property type="gene ID" value="G8740"/>
</dbReference>